<comment type="similarity">
    <text evidence="1">Belongs to the carbohydrate kinase PfkB family.</text>
</comment>
<dbReference type="Proteomes" id="UP000031197">
    <property type="component" value="Unassembled WGS sequence"/>
</dbReference>
<name>A0A0B3Y5Q7_9ALTE</name>
<keyword evidence="3" id="KW-0547">Nucleotide-binding</keyword>
<evidence type="ECO:0000259" key="6">
    <source>
        <dbReference type="Pfam" id="PF00294"/>
    </source>
</evidence>
<organism evidence="7 8">
    <name type="scientific">Alteromonas marina</name>
    <dbReference type="NCBI Taxonomy" id="203795"/>
    <lineage>
        <taxon>Bacteria</taxon>
        <taxon>Pseudomonadati</taxon>
        <taxon>Pseudomonadota</taxon>
        <taxon>Gammaproteobacteria</taxon>
        <taxon>Alteromonadales</taxon>
        <taxon>Alteromonadaceae</taxon>
        <taxon>Alteromonas/Salinimonas group</taxon>
        <taxon>Alteromonas</taxon>
    </lineage>
</organism>
<dbReference type="OrthoDB" id="9779730at2"/>
<feature type="domain" description="Carbohydrate kinase PfkB" evidence="6">
    <location>
        <begin position="2"/>
        <end position="316"/>
    </location>
</feature>
<evidence type="ECO:0000256" key="4">
    <source>
        <dbReference type="ARBA" id="ARBA00022777"/>
    </source>
</evidence>
<dbReference type="PROSITE" id="PS00583">
    <property type="entry name" value="PFKB_KINASES_1"/>
    <property type="match status" value="1"/>
</dbReference>
<dbReference type="InterPro" id="IPR002173">
    <property type="entry name" value="Carboh/pur_kinase_PfkB_CS"/>
</dbReference>
<dbReference type="AlphaFoldDB" id="A0A0B3Y5Q7"/>
<dbReference type="GO" id="GO:0005524">
    <property type="term" value="F:ATP binding"/>
    <property type="evidence" value="ECO:0007669"/>
    <property type="project" value="UniProtKB-KW"/>
</dbReference>
<dbReference type="EMBL" id="JWLW01000023">
    <property type="protein sequence ID" value="KHT50848.1"/>
    <property type="molecule type" value="Genomic_DNA"/>
</dbReference>
<evidence type="ECO:0000256" key="2">
    <source>
        <dbReference type="ARBA" id="ARBA00022679"/>
    </source>
</evidence>
<comment type="caution">
    <text evidence="7">The sequence shown here is derived from an EMBL/GenBank/DDBJ whole genome shotgun (WGS) entry which is preliminary data.</text>
</comment>
<evidence type="ECO:0000313" key="8">
    <source>
        <dbReference type="Proteomes" id="UP000031197"/>
    </source>
</evidence>
<protein>
    <submittedName>
        <fullName evidence="7">Sugar kinase</fullName>
    </submittedName>
</protein>
<dbReference type="InterPro" id="IPR011611">
    <property type="entry name" value="PfkB_dom"/>
</dbReference>
<keyword evidence="2" id="KW-0808">Transferase</keyword>
<gene>
    <name evidence="7" type="ORF">RJ41_13835</name>
</gene>
<dbReference type="PANTHER" id="PTHR43085">
    <property type="entry name" value="HEXOKINASE FAMILY MEMBER"/>
    <property type="match status" value="1"/>
</dbReference>
<dbReference type="SUPFAM" id="SSF53613">
    <property type="entry name" value="Ribokinase-like"/>
    <property type="match status" value="1"/>
</dbReference>
<keyword evidence="5" id="KW-0067">ATP-binding</keyword>
<evidence type="ECO:0000313" key="7">
    <source>
        <dbReference type="EMBL" id="KHT50848.1"/>
    </source>
</evidence>
<dbReference type="Pfam" id="PF00294">
    <property type="entry name" value="PfkB"/>
    <property type="match status" value="1"/>
</dbReference>
<reference evidence="7 8" key="1">
    <citation type="submission" date="2014-12" db="EMBL/GenBank/DDBJ databases">
        <title>Genome sequencing of Alteromonas marina AD001.</title>
        <authorList>
            <person name="Adrian T.G.S."/>
            <person name="Chan K.G."/>
        </authorList>
    </citation>
    <scope>NUCLEOTIDE SEQUENCE [LARGE SCALE GENOMIC DNA]</scope>
    <source>
        <strain evidence="7 8">AD001</strain>
    </source>
</reference>
<dbReference type="InterPro" id="IPR050306">
    <property type="entry name" value="PfkB_Carbo_kinase"/>
</dbReference>
<dbReference type="Gene3D" id="3.40.1190.20">
    <property type="match status" value="1"/>
</dbReference>
<dbReference type="CDD" id="cd01167">
    <property type="entry name" value="bac_FRK"/>
    <property type="match status" value="1"/>
</dbReference>
<keyword evidence="8" id="KW-1185">Reference proteome</keyword>
<dbReference type="InterPro" id="IPR029056">
    <property type="entry name" value="Ribokinase-like"/>
</dbReference>
<dbReference type="GO" id="GO:0016301">
    <property type="term" value="F:kinase activity"/>
    <property type="evidence" value="ECO:0007669"/>
    <property type="project" value="UniProtKB-KW"/>
</dbReference>
<accession>A0A0B3Y5Q7</accession>
<evidence type="ECO:0000256" key="1">
    <source>
        <dbReference type="ARBA" id="ARBA00010688"/>
    </source>
</evidence>
<dbReference type="PANTHER" id="PTHR43085:SF1">
    <property type="entry name" value="PSEUDOURIDINE KINASE-RELATED"/>
    <property type="match status" value="1"/>
</dbReference>
<keyword evidence="4 7" id="KW-0418">Kinase</keyword>
<evidence type="ECO:0000256" key="5">
    <source>
        <dbReference type="ARBA" id="ARBA00022840"/>
    </source>
</evidence>
<evidence type="ECO:0000256" key="3">
    <source>
        <dbReference type="ARBA" id="ARBA00022741"/>
    </source>
</evidence>
<sequence>MKILCLGEVLIDMLSQGAAPKDGNIPAMKPFQPYAGGAPANVAVAVAQLGGESAMVSKVGDDTFGAFLKEMLEHYKVNTDFVWTTQEGNTALAFVNLDEDGERSFDFYVDNAAHKHISEQDLSTIDCDKNTVLHFCSGSISGPELIPGTEFILNKAKENGMMVCLDINYRPAFWDDTANAPTRIDEAAKKVSILKASREELAELYGEENADTKVQQWLDSGVKVVLVTDGGEPIHYITKSFSGTLASPKMDVKDTTAAGDSFIGGFLYFLSTKVKSTDEFGAWVENFENVSEATEFAIRCGAYTVTQYGAFSALPTQADIAK</sequence>
<dbReference type="PROSITE" id="PS00584">
    <property type="entry name" value="PFKB_KINASES_2"/>
    <property type="match status" value="1"/>
</dbReference>
<proteinExistence type="inferred from homology"/>
<dbReference type="RefSeq" id="WP_039221852.1">
    <property type="nucleotide sequence ID" value="NZ_JWLW01000023.1"/>
</dbReference>